<dbReference type="GO" id="GO:0005829">
    <property type="term" value="C:cytosol"/>
    <property type="evidence" value="ECO:0007669"/>
    <property type="project" value="TreeGrafter"/>
</dbReference>
<dbReference type="Pfam" id="PF03466">
    <property type="entry name" value="LysR_substrate"/>
    <property type="match status" value="1"/>
</dbReference>
<evidence type="ECO:0000313" key="7">
    <source>
        <dbReference type="Proteomes" id="UP000295023"/>
    </source>
</evidence>
<dbReference type="Proteomes" id="UP000295023">
    <property type="component" value="Unassembled WGS sequence"/>
</dbReference>
<dbReference type="SUPFAM" id="SSF46785">
    <property type="entry name" value="Winged helix' DNA-binding domain"/>
    <property type="match status" value="1"/>
</dbReference>
<dbReference type="Gene3D" id="3.40.190.290">
    <property type="match status" value="1"/>
</dbReference>
<evidence type="ECO:0000256" key="3">
    <source>
        <dbReference type="ARBA" id="ARBA00023125"/>
    </source>
</evidence>
<dbReference type="PRINTS" id="PR00039">
    <property type="entry name" value="HTHLYSR"/>
</dbReference>
<dbReference type="EMBL" id="SKBM01000004">
    <property type="protein sequence ID" value="TCZ65018.1"/>
    <property type="molecule type" value="Genomic_DNA"/>
</dbReference>
<comment type="similarity">
    <text evidence="1">Belongs to the LysR transcriptional regulatory family.</text>
</comment>
<gene>
    <name evidence="6" type="ORF">EXY23_05690</name>
</gene>
<dbReference type="InterPro" id="IPR036388">
    <property type="entry name" value="WH-like_DNA-bd_sf"/>
</dbReference>
<keyword evidence="4" id="KW-0804">Transcription</keyword>
<dbReference type="InterPro" id="IPR005119">
    <property type="entry name" value="LysR_subst-bd"/>
</dbReference>
<dbReference type="CDD" id="cd05466">
    <property type="entry name" value="PBP2_LTTR_substrate"/>
    <property type="match status" value="1"/>
</dbReference>
<keyword evidence="7" id="KW-1185">Reference proteome</keyword>
<comment type="caution">
    <text evidence="6">The sequence shown here is derived from an EMBL/GenBank/DDBJ whole genome shotgun (WGS) entry which is preliminary data.</text>
</comment>
<dbReference type="InterPro" id="IPR050950">
    <property type="entry name" value="HTH-type_LysR_regulators"/>
</dbReference>
<evidence type="ECO:0000313" key="6">
    <source>
        <dbReference type="EMBL" id="TCZ65018.1"/>
    </source>
</evidence>
<dbReference type="OrthoDB" id="9791253at2"/>
<reference evidence="6 7" key="1">
    <citation type="submission" date="2019-03" db="EMBL/GenBank/DDBJ databases">
        <title>Paracraurococcus aquatilis NE82 genome sequence.</title>
        <authorList>
            <person name="Zhao Y."/>
            <person name="Du Z."/>
        </authorList>
    </citation>
    <scope>NUCLEOTIDE SEQUENCE [LARGE SCALE GENOMIC DNA]</scope>
    <source>
        <strain evidence="6 7">NE82</strain>
    </source>
</reference>
<dbReference type="PANTHER" id="PTHR30419">
    <property type="entry name" value="HTH-TYPE TRANSCRIPTIONAL REGULATOR YBHD"/>
    <property type="match status" value="1"/>
</dbReference>
<name>A0A4R4DWG2_9PROT</name>
<organism evidence="6 7">
    <name type="scientific">Roseicella aquatilis</name>
    <dbReference type="NCBI Taxonomy" id="2527868"/>
    <lineage>
        <taxon>Bacteria</taxon>
        <taxon>Pseudomonadati</taxon>
        <taxon>Pseudomonadota</taxon>
        <taxon>Alphaproteobacteria</taxon>
        <taxon>Acetobacterales</taxon>
        <taxon>Roseomonadaceae</taxon>
        <taxon>Roseicella</taxon>
    </lineage>
</organism>
<protein>
    <submittedName>
        <fullName evidence="6">LysR family transcriptional regulator</fullName>
    </submittedName>
</protein>
<dbReference type="SUPFAM" id="SSF53850">
    <property type="entry name" value="Periplasmic binding protein-like II"/>
    <property type="match status" value="1"/>
</dbReference>
<dbReference type="PROSITE" id="PS50931">
    <property type="entry name" value="HTH_LYSR"/>
    <property type="match status" value="1"/>
</dbReference>
<evidence type="ECO:0000256" key="4">
    <source>
        <dbReference type="ARBA" id="ARBA00023163"/>
    </source>
</evidence>
<evidence type="ECO:0000259" key="5">
    <source>
        <dbReference type="PROSITE" id="PS50931"/>
    </source>
</evidence>
<keyword evidence="3" id="KW-0238">DNA-binding</keyword>
<evidence type="ECO:0000256" key="2">
    <source>
        <dbReference type="ARBA" id="ARBA00023015"/>
    </source>
</evidence>
<sequence>MAQAARRLGITQPSVSQTIAEIEQRTGARLFDRAVRPLGLTPAGVLLRQRAGLLLAEARQIGPLLRQVARGRLPTLRVGLVDSLMRPLSGLLAGFLAEVAEQSSLLSGLTASHAAALTSRQIDLFLGAEEVEDAEGLERHLLLEESYVLLCPAGTVPPNDLAALTALAARLPLVRFSARSRTGVEIERHLRRLRLDLPRRQEFDTPHGVTAAVAAGLGWAITTPLCIADAALPDTRLMRHPLPGPRLMRRLVLIARQRELGTLPQRMAALCRAALQEELARAAPP</sequence>
<proteinExistence type="inferred from homology"/>
<feature type="domain" description="HTH lysR-type" evidence="5">
    <location>
        <begin position="1"/>
        <end position="41"/>
    </location>
</feature>
<dbReference type="Pfam" id="PF00126">
    <property type="entry name" value="HTH_1"/>
    <property type="match status" value="1"/>
</dbReference>
<accession>A0A4R4DWG2</accession>
<dbReference type="InterPro" id="IPR000847">
    <property type="entry name" value="LysR_HTH_N"/>
</dbReference>
<dbReference type="Gene3D" id="1.10.10.10">
    <property type="entry name" value="Winged helix-like DNA-binding domain superfamily/Winged helix DNA-binding domain"/>
    <property type="match status" value="1"/>
</dbReference>
<dbReference type="GO" id="GO:0003700">
    <property type="term" value="F:DNA-binding transcription factor activity"/>
    <property type="evidence" value="ECO:0007669"/>
    <property type="project" value="InterPro"/>
</dbReference>
<keyword evidence="2" id="KW-0805">Transcription regulation</keyword>
<dbReference type="InterPro" id="IPR036390">
    <property type="entry name" value="WH_DNA-bd_sf"/>
</dbReference>
<evidence type="ECO:0000256" key="1">
    <source>
        <dbReference type="ARBA" id="ARBA00009437"/>
    </source>
</evidence>
<dbReference type="AlphaFoldDB" id="A0A4R4DWG2"/>
<dbReference type="GO" id="GO:0003677">
    <property type="term" value="F:DNA binding"/>
    <property type="evidence" value="ECO:0007669"/>
    <property type="project" value="UniProtKB-KW"/>
</dbReference>